<dbReference type="STRING" id="269796.Rru_A1817"/>
<comment type="subcellular location">
    <subcellularLocation>
        <location evidence="1">Endoplasmic reticulum</location>
    </subcellularLocation>
    <subcellularLocation>
        <location evidence="2">Membrane</location>
    </subcellularLocation>
</comment>
<organism evidence="7 8">
    <name type="scientific">Rhodospirillum rubrum (strain ATCC 11170 / ATH 1.1.1 / DSM 467 / LMG 4362 / NCIMB 8255 / S1)</name>
    <dbReference type="NCBI Taxonomy" id="269796"/>
    <lineage>
        <taxon>Bacteria</taxon>
        <taxon>Pseudomonadati</taxon>
        <taxon>Pseudomonadota</taxon>
        <taxon>Alphaproteobacteria</taxon>
        <taxon>Rhodospirillales</taxon>
        <taxon>Rhodospirillaceae</taxon>
        <taxon>Rhodospirillum</taxon>
    </lineage>
</organism>
<dbReference type="Proteomes" id="UP000001929">
    <property type="component" value="Chromosome"/>
</dbReference>
<dbReference type="RefSeq" id="WP_011389570.1">
    <property type="nucleotide sequence ID" value="NC_007643.1"/>
</dbReference>
<accession>Q2RTC8</accession>
<dbReference type="eggNOG" id="COG0457">
    <property type="taxonomic scope" value="Bacteria"/>
</dbReference>
<dbReference type="Gene3D" id="3.40.50.1820">
    <property type="entry name" value="alpha/beta hydrolase"/>
    <property type="match status" value="1"/>
</dbReference>
<dbReference type="PANTHER" id="PTHR48182:SF2">
    <property type="entry name" value="PROTEIN SERAC1"/>
    <property type="match status" value="1"/>
</dbReference>
<evidence type="ECO:0000256" key="4">
    <source>
        <dbReference type="ARBA" id="ARBA00023136"/>
    </source>
</evidence>
<dbReference type="KEGG" id="rru:Rru_A1817"/>
<feature type="repeat" description="TPR" evidence="5">
    <location>
        <begin position="720"/>
        <end position="753"/>
    </location>
</feature>
<dbReference type="InterPro" id="IPR027417">
    <property type="entry name" value="P-loop_NTPase"/>
</dbReference>
<feature type="repeat" description="TPR" evidence="5">
    <location>
        <begin position="760"/>
        <end position="793"/>
    </location>
</feature>
<protein>
    <submittedName>
        <fullName evidence="7">TPR repeat</fullName>
    </submittedName>
</protein>
<dbReference type="eggNOG" id="COG1075">
    <property type="taxonomic scope" value="Bacteria"/>
</dbReference>
<evidence type="ECO:0000256" key="3">
    <source>
        <dbReference type="ARBA" id="ARBA00022824"/>
    </source>
</evidence>
<keyword evidence="3" id="KW-0256">Endoplasmic reticulum</keyword>
<dbReference type="GO" id="GO:0016020">
    <property type="term" value="C:membrane"/>
    <property type="evidence" value="ECO:0007669"/>
    <property type="project" value="UniProtKB-SubCell"/>
</dbReference>
<dbReference type="EnsemblBacteria" id="ABC22617">
    <property type="protein sequence ID" value="ABC22617"/>
    <property type="gene ID" value="Rru_A1817"/>
</dbReference>
<evidence type="ECO:0000256" key="2">
    <source>
        <dbReference type="ARBA" id="ARBA00004370"/>
    </source>
</evidence>
<dbReference type="Pfam" id="PF13424">
    <property type="entry name" value="TPR_12"/>
    <property type="match status" value="2"/>
</dbReference>
<dbReference type="InterPro" id="IPR052374">
    <property type="entry name" value="SERAC1"/>
</dbReference>
<reference evidence="7 8" key="1">
    <citation type="journal article" date="2011" name="Stand. Genomic Sci.">
        <title>Complete genome sequence of Rhodospirillum rubrum type strain (S1).</title>
        <authorList>
            <person name="Munk A.C."/>
            <person name="Copeland A."/>
            <person name="Lucas S."/>
            <person name="Lapidus A."/>
            <person name="Del Rio T.G."/>
            <person name="Barry K."/>
            <person name="Detter J.C."/>
            <person name="Hammon N."/>
            <person name="Israni S."/>
            <person name="Pitluck S."/>
            <person name="Brettin T."/>
            <person name="Bruce D."/>
            <person name="Han C."/>
            <person name="Tapia R."/>
            <person name="Gilna P."/>
            <person name="Schmutz J."/>
            <person name="Larimer F."/>
            <person name="Land M."/>
            <person name="Kyrpides N.C."/>
            <person name="Mavromatis K."/>
            <person name="Richardson P."/>
            <person name="Rohde M."/>
            <person name="Goker M."/>
            <person name="Klenk H.P."/>
            <person name="Zhang Y."/>
            <person name="Roberts G.P."/>
            <person name="Reslewic S."/>
            <person name="Schwartz D.C."/>
        </authorList>
    </citation>
    <scope>NUCLEOTIDE SEQUENCE [LARGE SCALE GENOMIC DNA]</scope>
    <source>
        <strain evidence="8">ATCC 11170 / ATH 1.1.1 / DSM 467 / LMG 4362 / NCIMB 8255 / S1</strain>
    </source>
</reference>
<evidence type="ECO:0000256" key="1">
    <source>
        <dbReference type="ARBA" id="ARBA00004240"/>
    </source>
</evidence>
<dbReference type="SUPFAM" id="SSF48452">
    <property type="entry name" value="TPR-like"/>
    <property type="match status" value="1"/>
</dbReference>
<dbReference type="InterPro" id="IPR011990">
    <property type="entry name" value="TPR-like_helical_dom_sf"/>
</dbReference>
<evidence type="ECO:0000256" key="6">
    <source>
        <dbReference type="SAM" id="MobiDB-lite"/>
    </source>
</evidence>
<dbReference type="AlphaFoldDB" id="Q2RTC8"/>
<feature type="repeat" description="TPR" evidence="5">
    <location>
        <begin position="800"/>
        <end position="833"/>
    </location>
</feature>
<dbReference type="InterPro" id="IPR029058">
    <property type="entry name" value="AB_hydrolase_fold"/>
</dbReference>
<dbReference type="SUPFAM" id="SSF53474">
    <property type="entry name" value="alpha/beta-Hydrolases"/>
    <property type="match status" value="1"/>
</dbReference>
<keyword evidence="8" id="KW-1185">Reference proteome</keyword>
<feature type="region of interest" description="Disordered" evidence="6">
    <location>
        <begin position="288"/>
        <end position="310"/>
    </location>
</feature>
<dbReference type="InterPro" id="IPR019734">
    <property type="entry name" value="TPR_rpt"/>
</dbReference>
<dbReference type="PATRIC" id="fig|269796.9.peg.1895"/>
<gene>
    <name evidence="7" type="ordered locus">Rru_A1817</name>
</gene>
<keyword evidence="5" id="KW-0802">TPR repeat</keyword>
<dbReference type="PROSITE" id="PS50005">
    <property type="entry name" value="TPR"/>
    <property type="match status" value="4"/>
</dbReference>
<dbReference type="PANTHER" id="PTHR48182">
    <property type="entry name" value="PROTEIN SERAC1"/>
    <property type="match status" value="1"/>
</dbReference>
<keyword evidence="4" id="KW-0472">Membrane</keyword>
<dbReference type="SUPFAM" id="SSF52540">
    <property type="entry name" value="P-loop containing nucleoside triphosphate hydrolases"/>
    <property type="match status" value="1"/>
</dbReference>
<proteinExistence type="predicted"/>
<feature type="repeat" description="TPR" evidence="5">
    <location>
        <begin position="840"/>
        <end position="873"/>
    </location>
</feature>
<dbReference type="EMBL" id="CP000230">
    <property type="protein sequence ID" value="ABC22617.1"/>
    <property type="molecule type" value="Genomic_DNA"/>
</dbReference>
<dbReference type="HOGENOM" id="CLU_310980_0_0_5"/>
<dbReference type="SMART" id="SM00028">
    <property type="entry name" value="TPR"/>
    <property type="match status" value="4"/>
</dbReference>
<name>Q2RTC8_RHORT</name>
<dbReference type="ESTHER" id="rhort-q2rtc8">
    <property type="family name" value="PGAP1"/>
</dbReference>
<dbReference type="Gene3D" id="1.25.40.10">
    <property type="entry name" value="Tetratricopeptide repeat domain"/>
    <property type="match status" value="1"/>
</dbReference>
<evidence type="ECO:0000313" key="8">
    <source>
        <dbReference type="Proteomes" id="UP000001929"/>
    </source>
</evidence>
<evidence type="ECO:0000256" key="5">
    <source>
        <dbReference type="PROSITE-ProRule" id="PRU00339"/>
    </source>
</evidence>
<sequence>MARLHPIYSGQSDRPAILFVHGLDGHWLETWRHDACSKDDCWPHWVGEETGCDIWSLEYDAALSGWLDQAMPLPDQGSQVMDLLASAPALKGKPLVFVTHSLGGILVKTALVYGAEEDRRFQHIVDHVLGVVFIATPHSGAQLATLARVIKYLLRINPPVGNLEHHDPHLRTLNRRYQTLVKERGIEGYVYAEKRGVKIGPRGFGGWLRRIEPTVMVVDPGSTDPSLPEIQPISLAEDHISICKPPDRQQQIHLSLCHVLKEKIIPLAGDRGMGTTGVGLKLLESGTAQENPAAHMPPGRLVGPDDNRLSPREGKVYGRKTQENDVLAFLKGSEPVKVVGGVAGVGKTEVCKAALKTWLHTSPRPVAYYVRVPDRARSADLVLQVGKAVGIENCESLAQLLGVIPVGLYYLDNLESVADDQEGRNALRDLAQKPGVRILASSRTRLDTIFGAPIEIKCLSAPDALALFRDLWPPTQTLPKDDELQAFVIGKLGGHALSLVLVARLGMCLSFDALRRRWDEEGAALACDGVEDDTRTSNLTFNLRLTAEVLAPTPGALSVWVLMALFEEGIPEAVLEEVERRGQWPTLARHRLAVHHLISKRGDRWFLPPPVARYARYAAVTEQDGFCWRKSRQPILDLFLVFAEKASSFDSSPETLKAKKWILEFFNTISIVIECELESNVQNKFWLNRMSYFLRDIYQQRIAVSPALLRKLADAGIQPANTLRSLGDLASRLGQVDKARSLYEKALGLSQQEQSGLGQANALKALGDLASRLGQVDKARSLYETALGLFQQEQHGLGQANTLHGLGDLASQLGQVDKARSLYEKALGLFQQEPNGLGQANTLKSLGALEYRLGQVDKARSLYEKAVDLYRIEQEPLGLAYSLTNLALCFEVLKNLSKRNQVLKAAFVASRDANNEIVQIYLKEAIPEMPGADVLYDSWLKGQSR</sequence>
<evidence type="ECO:0000313" key="7">
    <source>
        <dbReference type="EMBL" id="ABC22617.1"/>
    </source>
</evidence>